<keyword evidence="3 4" id="KW-0808">Transferase</keyword>
<evidence type="ECO:0000256" key="1">
    <source>
        <dbReference type="ARBA" id="ARBA00009995"/>
    </source>
</evidence>
<reference evidence="7 8" key="1">
    <citation type="submission" date="2024-11" db="EMBL/GenBank/DDBJ databases">
        <title>Chromosome-level genome assembly of Eucalyptus globulus Labill. provides insights into its genome evolution.</title>
        <authorList>
            <person name="Li X."/>
        </authorList>
    </citation>
    <scope>NUCLEOTIDE SEQUENCE [LARGE SCALE GENOMIC DNA]</scope>
    <source>
        <strain evidence="7">CL2024</strain>
        <tissue evidence="7">Fresh tender leaves</tissue>
    </source>
</reference>
<dbReference type="PROSITE" id="PS00375">
    <property type="entry name" value="UDPGT"/>
    <property type="match status" value="1"/>
</dbReference>
<evidence type="ECO:0000313" key="8">
    <source>
        <dbReference type="Proteomes" id="UP001634007"/>
    </source>
</evidence>
<evidence type="ECO:0000256" key="4">
    <source>
        <dbReference type="RuleBase" id="RU003718"/>
    </source>
</evidence>
<dbReference type="Pfam" id="PF00201">
    <property type="entry name" value="UDPGT"/>
    <property type="match status" value="1"/>
</dbReference>
<evidence type="ECO:0000256" key="2">
    <source>
        <dbReference type="ARBA" id="ARBA00022676"/>
    </source>
</evidence>
<gene>
    <name evidence="6" type="ORF">ACJRO7_014092</name>
    <name evidence="7" type="ORF">ACJRO7_014094</name>
</gene>
<evidence type="ECO:0000313" key="7">
    <source>
        <dbReference type="EMBL" id="KAL3744929.1"/>
    </source>
</evidence>
<organism evidence="7 8">
    <name type="scientific">Eucalyptus globulus</name>
    <name type="common">Tasmanian blue gum</name>
    <dbReference type="NCBI Taxonomy" id="34317"/>
    <lineage>
        <taxon>Eukaryota</taxon>
        <taxon>Viridiplantae</taxon>
        <taxon>Streptophyta</taxon>
        <taxon>Embryophyta</taxon>
        <taxon>Tracheophyta</taxon>
        <taxon>Spermatophyta</taxon>
        <taxon>Magnoliopsida</taxon>
        <taxon>eudicotyledons</taxon>
        <taxon>Gunneridae</taxon>
        <taxon>Pentapetalae</taxon>
        <taxon>rosids</taxon>
        <taxon>malvids</taxon>
        <taxon>Myrtales</taxon>
        <taxon>Myrtaceae</taxon>
        <taxon>Myrtoideae</taxon>
        <taxon>Eucalypteae</taxon>
        <taxon>Eucalyptus</taxon>
    </lineage>
</organism>
<dbReference type="PANTHER" id="PTHR11926:SF1560">
    <property type="entry name" value="UDP-GLYCOSYLTRANSFERASE 74E1-RELATED"/>
    <property type="match status" value="1"/>
</dbReference>
<dbReference type="Gene3D" id="3.40.50.2000">
    <property type="entry name" value="Glycogen Phosphorylase B"/>
    <property type="match status" value="2"/>
</dbReference>
<sequence length="465" mass="50611">MSSGKHVVVIPFPFSSHAWALVNLVLKLAPAAPDVRFSFLNIAKSNSLIFPPPLRAKLPSNVRVYEVSDGLPDGHCRPMEHTGEHVELFLKAAPENFRAAVDEAEQDVRKKVSCFLTDTLVIFAGEMAEKMQVPWVALWVPAPYCLAAHVYIDIISELHCESSGGGTSTDNDNDDDKSLRVIPGLSMMRISDLPKELIDDQDTSRSACMLREVGRVLPCGATAVVMNSYAEVTPTPLIADLKSKFKMLLQVGCLTVSFPPLPLPSSSTSDTTGCLTWLNARYPQSVAYICFGTVAMPSPSEVSAIGEALESTNTPFLWSIKERTMAFLPVGLQERTSAYGKFVPWAPQAQVLSHPACGVYVTHCGYNSMFESVVGGVPMVCKPFWADNMMNGRMIEEVWGIGVKVKGGTITKSGMEKALEVVLRGEDGKEMRKKAGELRERLVKAAGPNGIAEADFKVLVKLIST</sequence>
<dbReference type="InterPro" id="IPR035595">
    <property type="entry name" value="UDP_glycos_trans_CS"/>
</dbReference>
<dbReference type="EMBL" id="JBJKBG010000003">
    <property type="protein sequence ID" value="KAL3744927.1"/>
    <property type="molecule type" value="Genomic_DNA"/>
</dbReference>
<dbReference type="AlphaFoldDB" id="A0ABD3L2W2"/>
<protein>
    <recommendedName>
        <fullName evidence="5">Glycosyltransferase</fullName>
        <ecNumber evidence="5">2.4.1.-</ecNumber>
    </recommendedName>
</protein>
<proteinExistence type="inferred from homology"/>
<dbReference type="EMBL" id="JBJKBG010000003">
    <property type="protein sequence ID" value="KAL3744929.1"/>
    <property type="molecule type" value="Genomic_DNA"/>
</dbReference>
<evidence type="ECO:0000256" key="5">
    <source>
        <dbReference type="RuleBase" id="RU362057"/>
    </source>
</evidence>
<evidence type="ECO:0000256" key="3">
    <source>
        <dbReference type="ARBA" id="ARBA00022679"/>
    </source>
</evidence>
<dbReference type="GO" id="GO:0035251">
    <property type="term" value="F:UDP-glucosyltransferase activity"/>
    <property type="evidence" value="ECO:0007669"/>
    <property type="project" value="UniProtKB-ARBA"/>
</dbReference>
<dbReference type="CDD" id="cd03784">
    <property type="entry name" value="GT1_Gtf-like"/>
    <property type="match status" value="1"/>
</dbReference>
<accession>A0ABD3L2W2</accession>
<dbReference type="InterPro" id="IPR002213">
    <property type="entry name" value="UDP_glucos_trans"/>
</dbReference>
<keyword evidence="8" id="KW-1185">Reference proteome</keyword>
<dbReference type="Proteomes" id="UP001634007">
    <property type="component" value="Unassembled WGS sequence"/>
</dbReference>
<dbReference type="PANTHER" id="PTHR11926">
    <property type="entry name" value="GLUCOSYL/GLUCURONOSYL TRANSFERASES"/>
    <property type="match status" value="1"/>
</dbReference>
<comment type="similarity">
    <text evidence="1 4">Belongs to the UDP-glycosyltransferase family.</text>
</comment>
<name>A0ABD3L2W2_EUCGL</name>
<comment type="caution">
    <text evidence="7">The sequence shown here is derived from an EMBL/GenBank/DDBJ whole genome shotgun (WGS) entry which is preliminary data.</text>
</comment>
<dbReference type="EC" id="2.4.1.-" evidence="5"/>
<dbReference type="FunFam" id="3.40.50.2000:FF:000060">
    <property type="entry name" value="Glycosyltransferase"/>
    <property type="match status" value="1"/>
</dbReference>
<keyword evidence="2 4" id="KW-0328">Glycosyltransferase</keyword>
<evidence type="ECO:0000313" key="6">
    <source>
        <dbReference type="EMBL" id="KAL3744927.1"/>
    </source>
</evidence>
<dbReference type="SUPFAM" id="SSF53756">
    <property type="entry name" value="UDP-Glycosyltransferase/glycogen phosphorylase"/>
    <property type="match status" value="1"/>
</dbReference>